<keyword evidence="2" id="KW-1185">Reference proteome</keyword>
<name>A0AAN8JP26_PATCE</name>
<dbReference type="Proteomes" id="UP001347796">
    <property type="component" value="Unassembled WGS sequence"/>
</dbReference>
<gene>
    <name evidence="1" type="ORF">SNE40_012073</name>
</gene>
<dbReference type="EMBL" id="JAZGQO010000008">
    <property type="protein sequence ID" value="KAK6179796.1"/>
    <property type="molecule type" value="Genomic_DNA"/>
</dbReference>
<accession>A0AAN8JP26</accession>
<comment type="caution">
    <text evidence="1">The sequence shown here is derived from an EMBL/GenBank/DDBJ whole genome shotgun (WGS) entry which is preliminary data.</text>
</comment>
<sequence>MERDKLVHPIRPPCKYSCKKGCTKVFGSDDRNQIHKQFWSMNFYDRRKWVWNNVQQSNIKRVTTAERATSRRRFTYSYRFRRAEESGGGLHDVCKLIFSLGYDQKSDSAIMRCLQSAPSASLNPNSDQEINMFLTIN</sequence>
<organism evidence="1 2">
    <name type="scientific">Patella caerulea</name>
    <name type="common">Rayed Mediterranean limpet</name>
    <dbReference type="NCBI Taxonomy" id="87958"/>
    <lineage>
        <taxon>Eukaryota</taxon>
        <taxon>Metazoa</taxon>
        <taxon>Spiralia</taxon>
        <taxon>Lophotrochozoa</taxon>
        <taxon>Mollusca</taxon>
        <taxon>Gastropoda</taxon>
        <taxon>Patellogastropoda</taxon>
        <taxon>Patelloidea</taxon>
        <taxon>Patellidae</taxon>
        <taxon>Patella</taxon>
    </lineage>
</organism>
<dbReference type="AlphaFoldDB" id="A0AAN8JP26"/>
<evidence type="ECO:0000313" key="2">
    <source>
        <dbReference type="Proteomes" id="UP001347796"/>
    </source>
</evidence>
<reference evidence="1 2" key="1">
    <citation type="submission" date="2024-01" db="EMBL/GenBank/DDBJ databases">
        <title>The genome of the rayed Mediterranean limpet Patella caerulea (Linnaeus, 1758).</title>
        <authorList>
            <person name="Anh-Thu Weber A."/>
            <person name="Halstead-Nussloch G."/>
        </authorList>
    </citation>
    <scope>NUCLEOTIDE SEQUENCE [LARGE SCALE GENOMIC DNA]</scope>
    <source>
        <strain evidence="1">AATW-2023a</strain>
        <tissue evidence="1">Whole specimen</tissue>
    </source>
</reference>
<protein>
    <submittedName>
        <fullName evidence="1">Uncharacterized protein</fullName>
    </submittedName>
</protein>
<proteinExistence type="predicted"/>
<evidence type="ECO:0000313" key="1">
    <source>
        <dbReference type="EMBL" id="KAK6179796.1"/>
    </source>
</evidence>